<dbReference type="SUPFAM" id="SSF55729">
    <property type="entry name" value="Acyl-CoA N-acyltransferases (Nat)"/>
    <property type="match status" value="1"/>
</dbReference>
<reference evidence="6" key="2">
    <citation type="submission" date="2016-11" db="EMBL/GenBank/DDBJ databases">
        <authorList>
            <person name="Jaros S."/>
            <person name="Januszkiewicz K."/>
            <person name="Wedrychowicz H."/>
        </authorList>
    </citation>
    <scope>NUCLEOTIDE SEQUENCE [LARGE SCALE GENOMIC DNA]</scope>
    <source>
        <strain evidence="6">DSM 4029</strain>
    </source>
</reference>
<evidence type="ECO:0000256" key="1">
    <source>
        <dbReference type="ARBA" id="ARBA00022679"/>
    </source>
</evidence>
<evidence type="ECO:0000259" key="3">
    <source>
        <dbReference type="PROSITE" id="PS51186"/>
    </source>
</evidence>
<dbReference type="GO" id="GO:0016747">
    <property type="term" value="F:acyltransferase activity, transferring groups other than amino-acyl groups"/>
    <property type="evidence" value="ECO:0007669"/>
    <property type="project" value="InterPro"/>
</dbReference>
<dbReference type="PANTHER" id="PTHR43877">
    <property type="entry name" value="AMINOALKYLPHOSPHONATE N-ACETYLTRANSFERASE-RELATED-RELATED"/>
    <property type="match status" value="1"/>
</dbReference>
<dbReference type="EMBL" id="WWVX01000001">
    <property type="protein sequence ID" value="MZL68589.1"/>
    <property type="molecule type" value="Genomic_DNA"/>
</dbReference>
<reference evidence="4 7" key="3">
    <citation type="journal article" date="2019" name="Nat. Med.">
        <title>A library of human gut bacterial isolates paired with longitudinal multiomics data enables mechanistic microbiome research.</title>
        <authorList>
            <person name="Poyet M."/>
            <person name="Groussin M."/>
            <person name="Gibbons S.M."/>
            <person name="Avila-Pacheco J."/>
            <person name="Jiang X."/>
            <person name="Kearney S.M."/>
            <person name="Perrotta A.R."/>
            <person name="Berdy B."/>
            <person name="Zhao S."/>
            <person name="Lieberman T.D."/>
            <person name="Swanson P.K."/>
            <person name="Smith M."/>
            <person name="Roesemann S."/>
            <person name="Alexander J.E."/>
            <person name="Rich S.A."/>
            <person name="Livny J."/>
            <person name="Vlamakis H."/>
            <person name="Clish C."/>
            <person name="Bullock K."/>
            <person name="Deik A."/>
            <person name="Scott J."/>
            <person name="Pierce K.A."/>
            <person name="Xavier R.J."/>
            <person name="Alm E.J."/>
        </authorList>
    </citation>
    <scope>NUCLEOTIDE SEQUENCE [LARGE SCALE GENOMIC DNA]</scope>
    <source>
        <strain evidence="4 7">BIOML-A2</strain>
    </source>
</reference>
<proteinExistence type="predicted"/>
<accession>A0AAQ1RUQ6</accession>
<keyword evidence="2" id="KW-0012">Acyltransferase</keyword>
<evidence type="ECO:0000256" key="2">
    <source>
        <dbReference type="ARBA" id="ARBA00023315"/>
    </source>
</evidence>
<dbReference type="Pfam" id="PF00583">
    <property type="entry name" value="Acetyltransf_1"/>
    <property type="match status" value="1"/>
</dbReference>
<feature type="domain" description="N-acetyltransferase" evidence="3">
    <location>
        <begin position="1"/>
        <end position="134"/>
    </location>
</feature>
<dbReference type="Gene3D" id="3.40.630.30">
    <property type="match status" value="1"/>
</dbReference>
<organism evidence="5 6">
    <name type="scientific">Bittarella massiliensis</name>
    <name type="common">ex Durand et al. 2017</name>
    <dbReference type="NCBI Taxonomy" id="1720313"/>
    <lineage>
        <taxon>Bacteria</taxon>
        <taxon>Bacillati</taxon>
        <taxon>Bacillota</taxon>
        <taxon>Clostridia</taxon>
        <taxon>Eubacteriales</taxon>
        <taxon>Oscillospiraceae</taxon>
        <taxon>Bittarella (ex Durand et al. 2017)</taxon>
    </lineage>
</organism>
<gene>
    <name evidence="4" type="ORF">GT747_02205</name>
    <name evidence="5" type="ORF">SAMN05444424_0237</name>
</gene>
<dbReference type="RefSeq" id="WP_044992488.1">
    <property type="nucleotide sequence ID" value="NZ_FQVY01000001.1"/>
</dbReference>
<protein>
    <submittedName>
        <fullName evidence="5">Acetyltransferase (GNAT) domain-containing protein</fullName>
    </submittedName>
    <submittedName>
        <fullName evidence="4">GNAT family N-acetyltransferase</fullName>
    </submittedName>
</protein>
<dbReference type="PROSITE" id="PS51186">
    <property type="entry name" value="GNAT"/>
    <property type="match status" value="1"/>
</dbReference>
<evidence type="ECO:0000313" key="6">
    <source>
        <dbReference type="Proteomes" id="UP000184089"/>
    </source>
</evidence>
<dbReference type="AlphaFoldDB" id="A0AAQ1RUQ6"/>
<keyword evidence="7" id="KW-1185">Reference proteome</keyword>
<keyword evidence="1" id="KW-0808">Transferase</keyword>
<dbReference type="Proteomes" id="UP000474718">
    <property type="component" value="Unassembled WGS sequence"/>
</dbReference>
<dbReference type="InterPro" id="IPR050832">
    <property type="entry name" value="Bact_Acetyltransf"/>
</dbReference>
<name>A0AAQ1RUQ6_9FIRM</name>
<reference evidence="5" key="1">
    <citation type="submission" date="2016-11" db="EMBL/GenBank/DDBJ databases">
        <authorList>
            <person name="Varghese N."/>
            <person name="Submissions S."/>
        </authorList>
    </citation>
    <scope>NUCLEOTIDE SEQUENCE</scope>
    <source>
        <strain evidence="5">DSM 4029</strain>
    </source>
</reference>
<dbReference type="Proteomes" id="UP000184089">
    <property type="component" value="Unassembled WGS sequence"/>
</dbReference>
<dbReference type="InterPro" id="IPR016181">
    <property type="entry name" value="Acyl_CoA_acyltransferase"/>
</dbReference>
<comment type="caution">
    <text evidence="5">The sequence shown here is derived from an EMBL/GenBank/DDBJ whole genome shotgun (WGS) entry which is preliminary data.</text>
</comment>
<evidence type="ECO:0000313" key="7">
    <source>
        <dbReference type="Proteomes" id="UP000474718"/>
    </source>
</evidence>
<dbReference type="CDD" id="cd04301">
    <property type="entry name" value="NAT_SF"/>
    <property type="match status" value="1"/>
</dbReference>
<dbReference type="InterPro" id="IPR000182">
    <property type="entry name" value="GNAT_dom"/>
</dbReference>
<evidence type="ECO:0000313" key="4">
    <source>
        <dbReference type="EMBL" id="MZL68589.1"/>
    </source>
</evidence>
<dbReference type="EMBL" id="FQVY01000001">
    <property type="protein sequence ID" value="SHF66097.1"/>
    <property type="molecule type" value="Genomic_DNA"/>
</dbReference>
<sequence>MEIRVAGQGELPFLSSRDRHIERGELETLLSLGRVMVAREGGETVGWLRWNLFWDNTPFLNLLFVLEGRRGRGVGTALLARWEEQMKGAGHPLVLTSTLSSEGAQHFYRRRGYTDAGALLLPGEALEIFFVKAI</sequence>
<evidence type="ECO:0000313" key="5">
    <source>
        <dbReference type="EMBL" id="SHF66097.1"/>
    </source>
</evidence>